<evidence type="ECO:0000313" key="2">
    <source>
        <dbReference type="EMBL" id="EOA11983.1"/>
    </source>
</evidence>
<keyword evidence="1" id="KW-0812">Transmembrane</keyword>
<dbReference type="EMBL" id="KB871037">
    <property type="protein sequence ID" value="EOA11983.1"/>
    <property type="molecule type" value="Genomic_DNA"/>
</dbReference>
<proteinExistence type="predicted"/>
<keyword evidence="3" id="KW-1185">Reference proteome</keyword>
<dbReference type="STRING" id="81985.R0GLA5"/>
<gene>
    <name evidence="2" type="ORF">CARUB_v10012716mg</name>
</gene>
<sequence length="100" mass="11287">MFLRQSHRRCCSVDHVTLPPFLWYWSHVENCSSCKEAHKYLNALEVILQIASVAMIGAMAVMNQTTLSKVARIAVLCGGCFEFCCFEVTITLHLQDIPLP</sequence>
<name>R0GLA5_9BRAS</name>
<dbReference type="Proteomes" id="UP000029121">
    <property type="component" value="Unassembled WGS sequence"/>
</dbReference>
<organism evidence="2 3">
    <name type="scientific">Capsella rubella</name>
    <dbReference type="NCBI Taxonomy" id="81985"/>
    <lineage>
        <taxon>Eukaryota</taxon>
        <taxon>Viridiplantae</taxon>
        <taxon>Streptophyta</taxon>
        <taxon>Embryophyta</taxon>
        <taxon>Tracheophyta</taxon>
        <taxon>Spermatophyta</taxon>
        <taxon>Magnoliopsida</taxon>
        <taxon>eudicotyledons</taxon>
        <taxon>Gunneridae</taxon>
        <taxon>Pentapetalae</taxon>
        <taxon>rosids</taxon>
        <taxon>malvids</taxon>
        <taxon>Brassicales</taxon>
        <taxon>Brassicaceae</taxon>
        <taxon>Camelineae</taxon>
        <taxon>Capsella</taxon>
    </lineage>
</organism>
<keyword evidence="1" id="KW-0472">Membrane</keyword>
<evidence type="ECO:0000313" key="3">
    <source>
        <dbReference type="Proteomes" id="UP000029121"/>
    </source>
</evidence>
<reference evidence="3" key="1">
    <citation type="journal article" date="2013" name="Nat. Genet.">
        <title>The Capsella rubella genome and the genomic consequences of rapid mating system evolution.</title>
        <authorList>
            <person name="Slotte T."/>
            <person name="Hazzouri K.M."/>
            <person name="Agren J.A."/>
            <person name="Koenig D."/>
            <person name="Maumus F."/>
            <person name="Guo Y.L."/>
            <person name="Steige K."/>
            <person name="Platts A.E."/>
            <person name="Escobar J.S."/>
            <person name="Newman L.K."/>
            <person name="Wang W."/>
            <person name="Mandakova T."/>
            <person name="Vello E."/>
            <person name="Smith L.M."/>
            <person name="Henz S.R."/>
            <person name="Steffen J."/>
            <person name="Takuno S."/>
            <person name="Brandvain Y."/>
            <person name="Coop G."/>
            <person name="Andolfatto P."/>
            <person name="Hu T.T."/>
            <person name="Blanchette M."/>
            <person name="Clark R.M."/>
            <person name="Quesneville H."/>
            <person name="Nordborg M."/>
            <person name="Gaut B.S."/>
            <person name="Lysak M.A."/>
            <person name="Jenkins J."/>
            <person name="Grimwood J."/>
            <person name="Chapman J."/>
            <person name="Prochnik S."/>
            <person name="Shu S."/>
            <person name="Rokhsar D."/>
            <person name="Schmutz J."/>
            <person name="Weigel D."/>
            <person name="Wright S.I."/>
        </authorList>
    </citation>
    <scope>NUCLEOTIDE SEQUENCE [LARGE SCALE GENOMIC DNA]</scope>
    <source>
        <strain evidence="3">cv. Monte Gargano</strain>
    </source>
</reference>
<dbReference type="AlphaFoldDB" id="R0GLA5"/>
<accession>R0GLA5</accession>
<keyword evidence="1" id="KW-1133">Transmembrane helix</keyword>
<protein>
    <submittedName>
        <fullName evidence="2">Uncharacterized protein</fullName>
    </submittedName>
</protein>
<evidence type="ECO:0000256" key="1">
    <source>
        <dbReference type="SAM" id="Phobius"/>
    </source>
</evidence>
<feature type="transmembrane region" description="Helical" evidence="1">
    <location>
        <begin position="40"/>
        <end position="61"/>
    </location>
</feature>